<evidence type="ECO:0000313" key="2">
    <source>
        <dbReference type="Proteomes" id="UP000277212"/>
    </source>
</evidence>
<organism evidence="1 2">
    <name type="scientific">Fusarium kuroshium</name>
    <dbReference type="NCBI Taxonomy" id="2010991"/>
    <lineage>
        <taxon>Eukaryota</taxon>
        <taxon>Fungi</taxon>
        <taxon>Dikarya</taxon>
        <taxon>Ascomycota</taxon>
        <taxon>Pezizomycotina</taxon>
        <taxon>Sordariomycetes</taxon>
        <taxon>Hypocreomycetidae</taxon>
        <taxon>Hypocreales</taxon>
        <taxon>Nectriaceae</taxon>
        <taxon>Fusarium</taxon>
        <taxon>Fusarium solani species complex</taxon>
    </lineage>
</organism>
<proteinExistence type="predicted"/>
<sequence>MVILLAIPSKLAQLFPPIPRLIPKRKQEWQNGLFSCSPDSSCVLSLFLPDLLVKRTATRLRNSGSRSVETTQGDYVLSHLPEALPCCG</sequence>
<name>A0A3M2RWL1_9HYPO</name>
<comment type="caution">
    <text evidence="1">The sequence shown here is derived from an EMBL/GenBank/DDBJ whole genome shotgun (WGS) entry which is preliminary data.</text>
</comment>
<protein>
    <submittedName>
        <fullName evidence="1">Uncharacterized protein</fullName>
    </submittedName>
</protein>
<evidence type="ECO:0000313" key="1">
    <source>
        <dbReference type="EMBL" id="RMJ09275.1"/>
    </source>
</evidence>
<dbReference type="STRING" id="2010991.A0A3M2RWL1"/>
<dbReference type="Proteomes" id="UP000277212">
    <property type="component" value="Unassembled WGS sequence"/>
</dbReference>
<gene>
    <name evidence="1" type="ORF">CDV36_011100</name>
</gene>
<dbReference type="AlphaFoldDB" id="A0A3M2RWL1"/>
<keyword evidence="2" id="KW-1185">Reference proteome</keyword>
<dbReference type="OrthoDB" id="10340160at2759"/>
<dbReference type="EMBL" id="NKUJ01000249">
    <property type="protein sequence ID" value="RMJ09275.1"/>
    <property type="molecule type" value="Genomic_DNA"/>
</dbReference>
<reference evidence="1 2" key="1">
    <citation type="submission" date="2017-06" db="EMBL/GenBank/DDBJ databases">
        <title>Comparative genomic analysis of Ambrosia Fusariam Clade fungi.</title>
        <authorList>
            <person name="Stajich J.E."/>
            <person name="Carrillo J."/>
            <person name="Kijimoto T."/>
            <person name="Eskalen A."/>
            <person name="O'Donnell K."/>
            <person name="Kasson M."/>
        </authorList>
    </citation>
    <scope>NUCLEOTIDE SEQUENCE [LARGE SCALE GENOMIC DNA]</scope>
    <source>
        <strain evidence="1">UCR3666</strain>
    </source>
</reference>
<accession>A0A3M2RWL1</accession>